<feature type="region of interest" description="Disordered" evidence="1">
    <location>
        <begin position="71"/>
        <end position="148"/>
    </location>
</feature>
<dbReference type="Proteomes" id="UP001228049">
    <property type="component" value="Unassembled WGS sequence"/>
</dbReference>
<name>A0AAD9BFY8_DISEL</name>
<proteinExistence type="predicted"/>
<dbReference type="EMBL" id="JASDAP010000024">
    <property type="protein sequence ID" value="KAK1881324.1"/>
    <property type="molecule type" value="Genomic_DNA"/>
</dbReference>
<feature type="compositionally biased region" description="Basic and acidic residues" evidence="1">
    <location>
        <begin position="120"/>
        <end position="132"/>
    </location>
</feature>
<reference evidence="2" key="1">
    <citation type="submission" date="2023-04" db="EMBL/GenBank/DDBJ databases">
        <title>Chromosome-level genome of Chaenocephalus aceratus.</title>
        <authorList>
            <person name="Park H."/>
        </authorList>
    </citation>
    <scope>NUCLEOTIDE SEQUENCE</scope>
    <source>
        <strain evidence="2">DE</strain>
        <tissue evidence="2">Muscle</tissue>
    </source>
</reference>
<organism evidence="2 3">
    <name type="scientific">Dissostichus eleginoides</name>
    <name type="common">Patagonian toothfish</name>
    <name type="synonym">Dissostichus amissus</name>
    <dbReference type="NCBI Taxonomy" id="100907"/>
    <lineage>
        <taxon>Eukaryota</taxon>
        <taxon>Metazoa</taxon>
        <taxon>Chordata</taxon>
        <taxon>Craniata</taxon>
        <taxon>Vertebrata</taxon>
        <taxon>Euteleostomi</taxon>
        <taxon>Actinopterygii</taxon>
        <taxon>Neopterygii</taxon>
        <taxon>Teleostei</taxon>
        <taxon>Neoteleostei</taxon>
        <taxon>Acanthomorphata</taxon>
        <taxon>Eupercaria</taxon>
        <taxon>Perciformes</taxon>
        <taxon>Notothenioidei</taxon>
        <taxon>Nototheniidae</taxon>
        <taxon>Dissostichus</taxon>
    </lineage>
</organism>
<sequence>MAKRERKGGLENETAKRKEKALASVVGVGEGYVMTWKSQPVGHAGPRGALSSRKASESSQAASYLALVGARTQGMNLSPTPACKQTKYRGKDESLGSADRKENQPKKSESGISKLTNRLSLKDRVAKAEKTSTNRPPSYRRRSLSLDW</sequence>
<feature type="region of interest" description="Disordered" evidence="1">
    <location>
        <begin position="37"/>
        <end position="56"/>
    </location>
</feature>
<feature type="compositionally biased region" description="Basic and acidic residues" evidence="1">
    <location>
        <begin position="7"/>
        <end position="16"/>
    </location>
</feature>
<feature type="compositionally biased region" description="Polar residues" evidence="1">
    <location>
        <begin position="110"/>
        <end position="119"/>
    </location>
</feature>
<keyword evidence="2" id="KW-0804">Transcription</keyword>
<evidence type="ECO:0000256" key="1">
    <source>
        <dbReference type="SAM" id="MobiDB-lite"/>
    </source>
</evidence>
<evidence type="ECO:0000313" key="3">
    <source>
        <dbReference type="Proteomes" id="UP001228049"/>
    </source>
</evidence>
<evidence type="ECO:0000313" key="2">
    <source>
        <dbReference type="EMBL" id="KAK1881324.1"/>
    </source>
</evidence>
<feature type="compositionally biased region" description="Basic residues" evidence="1">
    <location>
        <begin position="138"/>
        <end position="148"/>
    </location>
</feature>
<gene>
    <name evidence="2" type="ORF">KUDE01_024490</name>
</gene>
<dbReference type="AlphaFoldDB" id="A0AAD9BFY8"/>
<keyword evidence="3" id="KW-1185">Reference proteome</keyword>
<keyword evidence="2" id="KW-0240">DNA-directed RNA polymerase</keyword>
<dbReference type="GO" id="GO:0000428">
    <property type="term" value="C:DNA-directed RNA polymerase complex"/>
    <property type="evidence" value="ECO:0007669"/>
    <property type="project" value="UniProtKB-KW"/>
</dbReference>
<protein>
    <submittedName>
        <fullName evidence="2">DNA-directed RNA polymerase subunit beta</fullName>
    </submittedName>
</protein>
<feature type="compositionally biased region" description="Basic and acidic residues" evidence="1">
    <location>
        <begin position="89"/>
        <end position="109"/>
    </location>
</feature>
<comment type="caution">
    <text evidence="2">The sequence shown here is derived from an EMBL/GenBank/DDBJ whole genome shotgun (WGS) entry which is preliminary data.</text>
</comment>
<feature type="region of interest" description="Disordered" evidence="1">
    <location>
        <begin position="1"/>
        <end position="20"/>
    </location>
</feature>
<accession>A0AAD9BFY8</accession>